<proteinExistence type="inferred from homology"/>
<feature type="coiled-coil region" evidence="14">
    <location>
        <begin position="64"/>
        <end position="128"/>
    </location>
</feature>
<dbReference type="CDD" id="cd06503">
    <property type="entry name" value="ATP-synt_Fo_b"/>
    <property type="match status" value="1"/>
</dbReference>
<evidence type="ECO:0000256" key="14">
    <source>
        <dbReference type="SAM" id="Coils"/>
    </source>
</evidence>
<sequence length="166" mass="18736">MGVKPVVTITWELAIQIINTIVLFWILRKILFKPVLNIIDAREKAIKTDIATGEQAKSEGLAFKAEYEQKLAVAKNEGQEIIKQATFRAEQKSDEIISTAKEEATSLKERANKDIVQEKEKVMNELKNDISNIAILAASKVIEKDIDQAKHEEMINKFIEEVGEAK</sequence>
<evidence type="ECO:0000256" key="9">
    <source>
        <dbReference type="ARBA" id="ARBA00023310"/>
    </source>
</evidence>
<dbReference type="EMBL" id="CP081135">
    <property type="protein sequence ID" value="UEL49401.1"/>
    <property type="molecule type" value="Genomic_DNA"/>
</dbReference>
<comment type="similarity">
    <text evidence="1 12 13">Belongs to the ATPase B chain family.</text>
</comment>
<protein>
    <recommendedName>
        <fullName evidence="12">ATP synthase subunit b</fullName>
    </recommendedName>
    <alternativeName>
        <fullName evidence="12">ATP synthase F(0) sector subunit b</fullName>
    </alternativeName>
    <alternativeName>
        <fullName evidence="12">ATPase subunit I</fullName>
    </alternativeName>
    <alternativeName>
        <fullName evidence="12">F-type ATPase subunit b</fullName>
        <shortName evidence="12">F-ATPase subunit b</shortName>
    </alternativeName>
</protein>
<gene>
    <name evidence="12 15" type="primary">atpF</name>
    <name evidence="15" type="ORF">JW646_08130</name>
</gene>
<comment type="subcellular location">
    <subcellularLocation>
        <location evidence="12">Cell membrane</location>
        <topology evidence="12">Single-pass membrane protein</topology>
    </subcellularLocation>
    <subcellularLocation>
        <location evidence="11">Endomembrane system</location>
        <topology evidence="11">Single-pass membrane protein</topology>
    </subcellularLocation>
</comment>
<keyword evidence="9 12" id="KW-0066">ATP synthesis</keyword>
<comment type="function">
    <text evidence="12">Component of the F(0) channel, it forms part of the peripheral stalk, linking F(1) to F(0).</text>
</comment>
<dbReference type="InterPro" id="IPR005864">
    <property type="entry name" value="ATP_synth_F0_bsu_bac"/>
</dbReference>
<dbReference type="AlphaFoldDB" id="A0AAX2ZK33"/>
<keyword evidence="3 12" id="KW-0138">CF(0)</keyword>
<dbReference type="GO" id="GO:0046961">
    <property type="term" value="F:proton-transporting ATPase activity, rotational mechanism"/>
    <property type="evidence" value="ECO:0007669"/>
    <property type="project" value="TreeGrafter"/>
</dbReference>
<dbReference type="NCBIfam" id="TIGR01144">
    <property type="entry name" value="ATP_synt_b"/>
    <property type="match status" value="1"/>
</dbReference>
<accession>A0AAX2ZK33</accession>
<keyword evidence="14" id="KW-0175">Coiled coil</keyword>
<dbReference type="GO" id="GO:0005886">
    <property type="term" value="C:plasma membrane"/>
    <property type="evidence" value="ECO:0007669"/>
    <property type="project" value="UniProtKB-SubCell"/>
</dbReference>
<evidence type="ECO:0000313" key="15">
    <source>
        <dbReference type="EMBL" id="UEL49401.1"/>
    </source>
</evidence>
<keyword evidence="4 12" id="KW-0812">Transmembrane</keyword>
<dbReference type="Pfam" id="PF00430">
    <property type="entry name" value="ATP-synt_B"/>
    <property type="match status" value="1"/>
</dbReference>
<organism evidence="15 16">
    <name type="scientific">Terrisporobacter hibernicus</name>
    <dbReference type="NCBI Taxonomy" id="2813371"/>
    <lineage>
        <taxon>Bacteria</taxon>
        <taxon>Bacillati</taxon>
        <taxon>Bacillota</taxon>
        <taxon>Clostridia</taxon>
        <taxon>Peptostreptococcales</taxon>
        <taxon>Peptostreptococcaceae</taxon>
        <taxon>Terrisporobacter</taxon>
    </lineage>
</organism>
<dbReference type="InterPro" id="IPR028987">
    <property type="entry name" value="ATP_synth_B-like_membr_sf"/>
</dbReference>
<dbReference type="Proteomes" id="UP001198983">
    <property type="component" value="Chromosome"/>
</dbReference>
<evidence type="ECO:0000256" key="1">
    <source>
        <dbReference type="ARBA" id="ARBA00005513"/>
    </source>
</evidence>
<keyword evidence="6 12" id="KW-1133">Transmembrane helix</keyword>
<dbReference type="Gene3D" id="1.20.5.620">
    <property type="entry name" value="F1F0 ATP synthase subunit B, membrane domain"/>
    <property type="match status" value="1"/>
</dbReference>
<keyword evidence="8 12" id="KW-0472">Membrane</keyword>
<keyword evidence="12" id="KW-1003">Cell membrane</keyword>
<keyword evidence="2 12" id="KW-0813">Transport</keyword>
<evidence type="ECO:0000256" key="3">
    <source>
        <dbReference type="ARBA" id="ARBA00022547"/>
    </source>
</evidence>
<feature type="transmembrane region" description="Helical" evidence="12">
    <location>
        <begin position="6"/>
        <end position="27"/>
    </location>
</feature>
<dbReference type="GO" id="GO:0046933">
    <property type="term" value="F:proton-transporting ATP synthase activity, rotational mechanism"/>
    <property type="evidence" value="ECO:0007669"/>
    <property type="project" value="UniProtKB-UniRule"/>
</dbReference>
<evidence type="ECO:0000256" key="8">
    <source>
        <dbReference type="ARBA" id="ARBA00023136"/>
    </source>
</evidence>
<evidence type="ECO:0000256" key="13">
    <source>
        <dbReference type="RuleBase" id="RU003848"/>
    </source>
</evidence>
<evidence type="ECO:0000313" key="16">
    <source>
        <dbReference type="Proteomes" id="UP001198983"/>
    </source>
</evidence>
<dbReference type="GO" id="GO:0045259">
    <property type="term" value="C:proton-transporting ATP synthase complex"/>
    <property type="evidence" value="ECO:0007669"/>
    <property type="project" value="UniProtKB-KW"/>
</dbReference>
<dbReference type="HAMAP" id="MF_01398">
    <property type="entry name" value="ATP_synth_b_bprime"/>
    <property type="match status" value="1"/>
</dbReference>
<dbReference type="PANTHER" id="PTHR33445">
    <property type="entry name" value="ATP SYNTHASE SUBUNIT B', CHLOROPLASTIC"/>
    <property type="match status" value="1"/>
</dbReference>
<dbReference type="KEGG" id="tem:JW646_08130"/>
<evidence type="ECO:0000256" key="2">
    <source>
        <dbReference type="ARBA" id="ARBA00022448"/>
    </source>
</evidence>
<dbReference type="PANTHER" id="PTHR33445:SF2">
    <property type="entry name" value="ATP SYNTHASE SUBUNIT B', CHLOROPLASTIC"/>
    <property type="match status" value="1"/>
</dbReference>
<comment type="function">
    <text evidence="10 12">F(1)F(0) ATP synthase produces ATP from ADP in the presence of a proton or sodium gradient. F-type ATPases consist of two structural domains, F(1) containing the extramembraneous catalytic core and F(0) containing the membrane proton channel, linked together by a central stalk and a peripheral stalk. During catalysis, ATP synthesis in the catalytic domain of F(1) is coupled via a rotary mechanism of the central stalk subunits to proton translocation.</text>
</comment>
<comment type="subunit">
    <text evidence="12">F-type ATPases have 2 components, F(1) - the catalytic core - and F(0) - the membrane proton channel. F(1) has five subunits: alpha(3), beta(3), gamma(1), delta(1), epsilon(1). F(0) has three main subunits: a(1), b(2) and c(10-14). The alpha and beta chains form an alternating ring which encloses part of the gamma chain. F(1) is attached to F(0) by a central stalk formed by the gamma and epsilon chains, while a peripheral stalk is formed by the delta and b chains.</text>
</comment>
<reference evidence="15 16" key="1">
    <citation type="journal article" date="2023" name="Int. J. Syst. Evol. Microbiol.">
        <title>Terrisporobacter hibernicus sp. nov., isolated from bovine faeces in Northern Ireland.</title>
        <authorList>
            <person name="Mitchell M."/>
            <person name="Nguyen S.V."/>
            <person name="Connor M."/>
            <person name="Fairley D.J."/>
            <person name="Donoghue O."/>
            <person name="Marshall H."/>
            <person name="Koolman L."/>
            <person name="McMullan G."/>
            <person name="Schaffer K.E."/>
            <person name="McGrath J.W."/>
            <person name="Fanning S."/>
        </authorList>
    </citation>
    <scope>NUCLEOTIDE SEQUENCE [LARGE SCALE GENOMIC DNA]</scope>
    <source>
        <strain evidence="15 16">MCA3</strain>
    </source>
</reference>
<evidence type="ECO:0000256" key="11">
    <source>
        <dbReference type="ARBA" id="ARBA00037847"/>
    </source>
</evidence>
<dbReference type="RefSeq" id="WP_074919681.1">
    <property type="nucleotide sequence ID" value="NZ_CP081135.1"/>
</dbReference>
<evidence type="ECO:0000256" key="7">
    <source>
        <dbReference type="ARBA" id="ARBA00023065"/>
    </source>
</evidence>
<evidence type="ECO:0000256" key="6">
    <source>
        <dbReference type="ARBA" id="ARBA00022989"/>
    </source>
</evidence>
<keyword evidence="7 12" id="KW-0406">Ion transport</keyword>
<dbReference type="SUPFAM" id="SSF81573">
    <property type="entry name" value="F1F0 ATP synthase subunit B, membrane domain"/>
    <property type="match status" value="1"/>
</dbReference>
<evidence type="ECO:0000256" key="5">
    <source>
        <dbReference type="ARBA" id="ARBA00022781"/>
    </source>
</evidence>
<keyword evidence="5 12" id="KW-0375">Hydrogen ion transport</keyword>
<name>A0AAX2ZK33_9FIRM</name>
<dbReference type="InterPro" id="IPR002146">
    <property type="entry name" value="ATP_synth_b/b'su_bac/chlpt"/>
</dbReference>
<dbReference type="InterPro" id="IPR050059">
    <property type="entry name" value="ATP_synthase_B_chain"/>
</dbReference>
<evidence type="ECO:0000256" key="10">
    <source>
        <dbReference type="ARBA" id="ARBA00025198"/>
    </source>
</evidence>
<evidence type="ECO:0000256" key="12">
    <source>
        <dbReference type="HAMAP-Rule" id="MF_01398"/>
    </source>
</evidence>
<dbReference type="GO" id="GO:0012505">
    <property type="term" value="C:endomembrane system"/>
    <property type="evidence" value="ECO:0007669"/>
    <property type="project" value="UniProtKB-SubCell"/>
</dbReference>
<evidence type="ECO:0000256" key="4">
    <source>
        <dbReference type="ARBA" id="ARBA00022692"/>
    </source>
</evidence>
<keyword evidence="16" id="KW-1185">Reference proteome</keyword>